<dbReference type="InterPro" id="IPR007948">
    <property type="entry name" value="DUF736"/>
</dbReference>
<evidence type="ECO:0000313" key="2">
    <source>
        <dbReference type="EMBL" id="MDM5264696.1"/>
    </source>
</evidence>
<organism evidence="2 3">
    <name type="scientific">Sulfurovum xiamenensis</name>
    <dbReference type="NCBI Taxonomy" id="3019066"/>
    <lineage>
        <taxon>Bacteria</taxon>
        <taxon>Pseudomonadati</taxon>
        <taxon>Campylobacterota</taxon>
        <taxon>Epsilonproteobacteria</taxon>
        <taxon>Campylobacterales</taxon>
        <taxon>Sulfurovaceae</taxon>
        <taxon>Sulfurovum</taxon>
    </lineage>
</organism>
<gene>
    <name evidence="2" type="ORF">PF327_10865</name>
</gene>
<comment type="caution">
    <text evidence="2">The sequence shown here is derived from an EMBL/GenBank/DDBJ whole genome shotgun (WGS) entry which is preliminary data.</text>
</comment>
<proteinExistence type="predicted"/>
<feature type="region of interest" description="Disordered" evidence="1">
    <location>
        <begin position="128"/>
        <end position="167"/>
    </location>
</feature>
<dbReference type="RefSeq" id="WP_289402596.1">
    <property type="nucleotide sequence ID" value="NZ_JAQIBC010000012.1"/>
</dbReference>
<keyword evidence="3" id="KW-1185">Reference proteome</keyword>
<evidence type="ECO:0000256" key="1">
    <source>
        <dbReference type="SAM" id="MobiDB-lite"/>
    </source>
</evidence>
<protein>
    <submittedName>
        <fullName evidence="2">DUF736 family protein</fullName>
    </submittedName>
</protein>
<evidence type="ECO:0000313" key="3">
    <source>
        <dbReference type="Proteomes" id="UP001169066"/>
    </source>
</evidence>
<dbReference type="EMBL" id="JAQIBC010000012">
    <property type="protein sequence ID" value="MDM5264696.1"/>
    <property type="molecule type" value="Genomic_DNA"/>
</dbReference>
<sequence>MTIGFVRQKEEEINNQMVKWLELSVRIPIGSFSATMSKVKDKKESNSPDYNVYWSPNRKGESFDRVKIGSLWMKKSEKGNEYMSGYLESPLFQNGKIYIAIVKYTPSEGMPVQPILYNILWSNDNFTKSNQSQSNEPESSYAGPTTHNGIPVEYEGTGINSEDDIPF</sequence>
<dbReference type="Pfam" id="PF05284">
    <property type="entry name" value="DUF736"/>
    <property type="match status" value="1"/>
</dbReference>
<feature type="compositionally biased region" description="Low complexity" evidence="1">
    <location>
        <begin position="129"/>
        <end position="140"/>
    </location>
</feature>
<dbReference type="Proteomes" id="UP001169066">
    <property type="component" value="Unassembled WGS sequence"/>
</dbReference>
<accession>A0ABT7QUE7</accession>
<name>A0ABT7QUE7_9BACT</name>
<reference evidence="2" key="1">
    <citation type="submission" date="2023-01" db="EMBL/GenBank/DDBJ databases">
        <title>Sulfurovum sp. XTW-4 genome assembly.</title>
        <authorList>
            <person name="Wang J."/>
        </authorList>
    </citation>
    <scope>NUCLEOTIDE SEQUENCE</scope>
    <source>
        <strain evidence="2">XTW-4</strain>
    </source>
</reference>